<evidence type="ECO:0000259" key="2">
    <source>
        <dbReference type="Pfam" id="PF14160"/>
    </source>
</evidence>
<evidence type="ECO:0000313" key="4">
    <source>
        <dbReference type="Proteomes" id="UP000298663"/>
    </source>
</evidence>
<feature type="domain" description="Centrosome-associated FAM110 C-terminal" evidence="2">
    <location>
        <begin position="175"/>
        <end position="277"/>
    </location>
</feature>
<reference evidence="3 4" key="2">
    <citation type="journal article" date="2019" name="G3 (Bethesda)">
        <title>Hybrid Assembly of the Genome of the Entomopathogenic Nematode Steinernema carpocapsae Identifies the X-Chromosome.</title>
        <authorList>
            <person name="Serra L."/>
            <person name="Macchietto M."/>
            <person name="Macias-Munoz A."/>
            <person name="McGill C.J."/>
            <person name="Rodriguez I.M."/>
            <person name="Rodriguez B."/>
            <person name="Murad R."/>
            <person name="Mortazavi A."/>
        </authorList>
    </citation>
    <scope>NUCLEOTIDE SEQUENCE [LARGE SCALE GENOMIC DNA]</scope>
    <source>
        <strain evidence="3 4">ALL</strain>
    </source>
</reference>
<dbReference type="AlphaFoldDB" id="A0A4U8V1U5"/>
<protein>
    <recommendedName>
        <fullName evidence="2">Centrosome-associated FAM110 C-terminal domain-containing protein</fullName>
    </recommendedName>
</protein>
<evidence type="ECO:0000256" key="1">
    <source>
        <dbReference type="SAM" id="MobiDB-lite"/>
    </source>
</evidence>
<evidence type="ECO:0000313" key="3">
    <source>
        <dbReference type="EMBL" id="TMS39325.1"/>
    </source>
</evidence>
<gene>
    <name evidence="3" type="ORF">L596_005870</name>
</gene>
<proteinExistence type="predicted"/>
<organism evidence="3 4">
    <name type="scientific">Steinernema carpocapsae</name>
    <name type="common">Entomopathogenic nematode</name>
    <dbReference type="NCBI Taxonomy" id="34508"/>
    <lineage>
        <taxon>Eukaryota</taxon>
        <taxon>Metazoa</taxon>
        <taxon>Ecdysozoa</taxon>
        <taxon>Nematoda</taxon>
        <taxon>Chromadorea</taxon>
        <taxon>Rhabditida</taxon>
        <taxon>Tylenchina</taxon>
        <taxon>Panagrolaimomorpha</taxon>
        <taxon>Strongyloidoidea</taxon>
        <taxon>Steinernematidae</taxon>
        <taxon>Steinernema</taxon>
    </lineage>
</organism>
<dbReference type="Proteomes" id="UP000298663">
    <property type="component" value="Chromosome X"/>
</dbReference>
<dbReference type="EMBL" id="AZBU02000001">
    <property type="protein sequence ID" value="TMS39325.1"/>
    <property type="molecule type" value="Genomic_DNA"/>
</dbReference>
<comment type="caution">
    <text evidence="3">The sequence shown here is derived from an EMBL/GenBank/DDBJ whole genome shotgun (WGS) entry which is preliminary data.</text>
</comment>
<keyword evidence="4" id="KW-1185">Reference proteome</keyword>
<dbReference type="EMBL" id="CM016762">
    <property type="protein sequence ID" value="TMS39325.1"/>
    <property type="molecule type" value="Genomic_DNA"/>
</dbReference>
<accession>A0A4U8V1U5</accession>
<name>A0A4U8V1U5_STECR</name>
<dbReference type="Pfam" id="PF14160">
    <property type="entry name" value="FAM110_C"/>
    <property type="match status" value="1"/>
</dbReference>
<feature type="compositionally biased region" description="Basic and acidic residues" evidence="1">
    <location>
        <begin position="153"/>
        <end position="167"/>
    </location>
</feature>
<dbReference type="InterPro" id="IPR025741">
    <property type="entry name" value="FAM110_C"/>
</dbReference>
<feature type="region of interest" description="Disordered" evidence="1">
    <location>
        <begin position="153"/>
        <end position="176"/>
    </location>
</feature>
<sequence length="284" mass="31798">MISCSLYRKTFFAPEKQQNSPLPPPRPPKPEKLKYKYSAVAPPIHPRKCEEVPVSASTKWKPTPFPRLSLAKKTTEKQENVNRLSVPSLQRPVGVAMRFPMSTMAVSIDVSASSVPRTSPGSKDSGLTHSGSSAITEERSFDDDFVRRIKRWDSRSSRSDTRSDKNTSFEIATTSSKKEEQLDVNDDFFDCQGLDAELLKIERERLSSLREDDLDSLSNFTSITNQHAPSEVGSELSGAKRGKKLSPLAHFNANAKIVSPMEKNMRVLQWIHCCRKALKTSNSI</sequence>
<feature type="region of interest" description="Disordered" evidence="1">
    <location>
        <begin position="220"/>
        <end position="241"/>
    </location>
</feature>
<reference evidence="3 4" key="1">
    <citation type="journal article" date="2015" name="Genome Biol.">
        <title>Comparative genomics of Steinernema reveals deeply conserved gene regulatory networks.</title>
        <authorList>
            <person name="Dillman A.R."/>
            <person name="Macchietto M."/>
            <person name="Porter C.F."/>
            <person name="Rogers A."/>
            <person name="Williams B."/>
            <person name="Antoshechkin I."/>
            <person name="Lee M.M."/>
            <person name="Goodwin Z."/>
            <person name="Lu X."/>
            <person name="Lewis E.E."/>
            <person name="Goodrich-Blair H."/>
            <person name="Stock S.P."/>
            <person name="Adams B.J."/>
            <person name="Sternberg P.W."/>
            <person name="Mortazavi A."/>
        </authorList>
    </citation>
    <scope>NUCLEOTIDE SEQUENCE [LARGE SCALE GENOMIC DNA]</scope>
    <source>
        <strain evidence="3 4">ALL</strain>
    </source>
</reference>
<dbReference type="OrthoDB" id="10514304at2759"/>
<feature type="region of interest" description="Disordered" evidence="1">
    <location>
        <begin position="112"/>
        <end position="134"/>
    </location>
</feature>